<dbReference type="InterPro" id="IPR020846">
    <property type="entry name" value="MFS_dom"/>
</dbReference>
<dbReference type="Pfam" id="PF06779">
    <property type="entry name" value="MFS_4"/>
    <property type="match status" value="1"/>
</dbReference>
<evidence type="ECO:0000256" key="4">
    <source>
        <dbReference type="SAM" id="Phobius"/>
    </source>
</evidence>
<proteinExistence type="predicted"/>
<feature type="transmembrane region" description="Helical" evidence="4">
    <location>
        <begin position="186"/>
        <end position="203"/>
    </location>
</feature>
<feature type="transmembrane region" description="Helical" evidence="4">
    <location>
        <begin position="52"/>
        <end position="70"/>
    </location>
</feature>
<evidence type="ECO:0000256" key="2">
    <source>
        <dbReference type="ARBA" id="ARBA00022989"/>
    </source>
</evidence>
<dbReference type="PANTHER" id="PTHR23537:SF1">
    <property type="entry name" value="SUGAR TRANSPORTER"/>
    <property type="match status" value="1"/>
</dbReference>
<protein>
    <submittedName>
        <fullName evidence="6">YbfB/YjiJ family MFS transporter</fullName>
    </submittedName>
</protein>
<gene>
    <name evidence="6" type="ORF">NB640_00025</name>
</gene>
<dbReference type="Gene3D" id="1.20.1250.20">
    <property type="entry name" value="MFS general substrate transporter like domains"/>
    <property type="match status" value="1"/>
</dbReference>
<sequence>MSGALLAAWSSNLRFKYTLYRIGLVTALVTTFSMGFTTNVVIWLVLRYLSGISSIAGLLLASGLVMNWLLRKGFKPQLGVHLIGLGLGIVVSGIAVGWMSGRLTWDQQWIGLAVLGLFFFVPAWLFMPQPEAIVFSSRQVQYPVPDRTWSILFNLMYFCAGFGFVISATYIVSILEASPFFEGRGSMVWIVVGAAAAPACTIWDKVAGRLGENRTLIYAFIVQTVSILLPVFSDSAWAGFASAILMSAWMGIVSLTLAIVGRIYPNDPARAMAKLTLSYGVAQIIAPAITGYLVTATGSYSSILVITAAIMGAGIGLLLVIERVQSRKDD</sequence>
<feature type="transmembrane region" description="Helical" evidence="4">
    <location>
        <begin position="239"/>
        <end position="264"/>
    </location>
</feature>
<name>A0A9E9M2R0_9BURK</name>
<keyword evidence="7" id="KW-1185">Reference proteome</keyword>
<evidence type="ECO:0000259" key="5">
    <source>
        <dbReference type="PROSITE" id="PS50850"/>
    </source>
</evidence>
<accession>A0A9E9M2R0</accession>
<feature type="transmembrane region" description="Helical" evidence="4">
    <location>
        <begin position="107"/>
        <end position="127"/>
    </location>
</feature>
<feature type="transmembrane region" description="Helical" evidence="4">
    <location>
        <begin position="82"/>
        <end position="101"/>
    </location>
</feature>
<dbReference type="GO" id="GO:0022857">
    <property type="term" value="F:transmembrane transporter activity"/>
    <property type="evidence" value="ECO:0007669"/>
    <property type="project" value="InterPro"/>
</dbReference>
<evidence type="ECO:0000256" key="1">
    <source>
        <dbReference type="ARBA" id="ARBA00022692"/>
    </source>
</evidence>
<organism evidence="6 7">
    <name type="scientific">Oxalobacter vibrioformis</name>
    <dbReference type="NCBI Taxonomy" id="933080"/>
    <lineage>
        <taxon>Bacteria</taxon>
        <taxon>Pseudomonadati</taxon>
        <taxon>Pseudomonadota</taxon>
        <taxon>Betaproteobacteria</taxon>
        <taxon>Burkholderiales</taxon>
        <taxon>Oxalobacteraceae</taxon>
        <taxon>Oxalobacter</taxon>
    </lineage>
</organism>
<dbReference type="InterPro" id="IPR036259">
    <property type="entry name" value="MFS_trans_sf"/>
</dbReference>
<dbReference type="GO" id="GO:0005886">
    <property type="term" value="C:plasma membrane"/>
    <property type="evidence" value="ECO:0007669"/>
    <property type="project" value="TreeGrafter"/>
</dbReference>
<evidence type="ECO:0000313" key="6">
    <source>
        <dbReference type="EMBL" id="WAW11363.1"/>
    </source>
</evidence>
<evidence type="ECO:0000313" key="7">
    <source>
        <dbReference type="Proteomes" id="UP001156215"/>
    </source>
</evidence>
<keyword evidence="2 4" id="KW-1133">Transmembrane helix</keyword>
<dbReference type="PROSITE" id="PS50850">
    <property type="entry name" value="MFS"/>
    <property type="match status" value="1"/>
</dbReference>
<dbReference type="InterPro" id="IPR010645">
    <property type="entry name" value="MFS_4"/>
</dbReference>
<keyword evidence="1 4" id="KW-0812">Transmembrane</keyword>
<feature type="transmembrane region" description="Helical" evidence="4">
    <location>
        <begin position="148"/>
        <end position="174"/>
    </location>
</feature>
<dbReference type="AlphaFoldDB" id="A0A9E9M2R0"/>
<feature type="domain" description="Major facilitator superfamily (MFS) profile" evidence="5">
    <location>
        <begin position="1"/>
        <end position="325"/>
    </location>
</feature>
<dbReference type="EMBL" id="CP098242">
    <property type="protein sequence ID" value="WAW11363.1"/>
    <property type="molecule type" value="Genomic_DNA"/>
</dbReference>
<dbReference type="SUPFAM" id="SSF103473">
    <property type="entry name" value="MFS general substrate transporter"/>
    <property type="match status" value="1"/>
</dbReference>
<keyword evidence="3 4" id="KW-0472">Membrane</keyword>
<dbReference type="PANTHER" id="PTHR23537">
    <property type="match status" value="1"/>
</dbReference>
<feature type="transmembrane region" description="Helical" evidence="4">
    <location>
        <begin position="215"/>
        <end position="233"/>
    </location>
</feature>
<feature type="transmembrane region" description="Helical" evidence="4">
    <location>
        <begin position="22"/>
        <end position="46"/>
    </location>
</feature>
<evidence type="ECO:0000256" key="3">
    <source>
        <dbReference type="ARBA" id="ARBA00023136"/>
    </source>
</evidence>
<reference evidence="6" key="1">
    <citation type="journal article" date="2022" name="Front. Microbiol.">
        <title>New perspectives on an old grouping: The genomic and phenotypic variability of Oxalobacter formigenes and the implications for calcium oxalate stone prevention.</title>
        <authorList>
            <person name="Chmiel J.A."/>
            <person name="Carr C."/>
            <person name="Stuivenberg G.A."/>
            <person name="Venema R."/>
            <person name="Chanyi R.M."/>
            <person name="Al K.F."/>
            <person name="Giguere D."/>
            <person name="Say H."/>
            <person name="Akouris P.P."/>
            <person name="Dominguez Romero S.A."/>
            <person name="Kwong A."/>
            <person name="Tai V."/>
            <person name="Koval S.F."/>
            <person name="Razvi H."/>
            <person name="Bjazevic J."/>
            <person name="Burton J.P."/>
        </authorList>
    </citation>
    <scope>NUCLEOTIDE SEQUENCE</scope>
    <source>
        <strain evidence="6">WoOx3</strain>
    </source>
</reference>
<dbReference type="Proteomes" id="UP001156215">
    <property type="component" value="Chromosome"/>
</dbReference>
<dbReference type="KEGG" id="ovb:NB640_00025"/>
<feature type="transmembrane region" description="Helical" evidence="4">
    <location>
        <begin position="300"/>
        <end position="321"/>
    </location>
</feature>
<feature type="transmembrane region" description="Helical" evidence="4">
    <location>
        <begin position="276"/>
        <end position="294"/>
    </location>
</feature>